<dbReference type="AlphaFoldDB" id="K3YPQ0"/>
<keyword evidence="4" id="KW-0378">Hydrolase</keyword>
<keyword evidence="2" id="KW-0732">Signal</keyword>
<dbReference type="CDD" id="cd08603">
    <property type="entry name" value="GDPD_SHV3_repeat_1"/>
    <property type="match status" value="1"/>
</dbReference>
<dbReference type="STRING" id="4555.K3YPQ0"/>
<reference evidence="9" key="2">
    <citation type="submission" date="2018-08" db="UniProtKB">
        <authorList>
            <consortium name="EnsemblPlants"/>
        </authorList>
    </citation>
    <scope>IDENTIFICATION</scope>
    <source>
        <strain evidence="9">Yugu1</strain>
    </source>
</reference>
<dbReference type="PROSITE" id="PS51704">
    <property type="entry name" value="GP_PDE"/>
    <property type="match status" value="2"/>
</dbReference>
<reference evidence="10" key="1">
    <citation type="journal article" date="2012" name="Nat. Biotechnol.">
        <title>Reference genome sequence of the model plant Setaria.</title>
        <authorList>
            <person name="Bennetzen J.L."/>
            <person name="Schmutz J."/>
            <person name="Wang H."/>
            <person name="Percifield R."/>
            <person name="Hawkins J."/>
            <person name="Pontaroli A.C."/>
            <person name="Estep M."/>
            <person name="Feng L."/>
            <person name="Vaughn J.N."/>
            <person name="Grimwood J."/>
            <person name="Jenkins J."/>
            <person name="Barry K."/>
            <person name="Lindquist E."/>
            <person name="Hellsten U."/>
            <person name="Deshpande S."/>
            <person name="Wang X."/>
            <person name="Wu X."/>
            <person name="Mitros T."/>
            <person name="Triplett J."/>
            <person name="Yang X."/>
            <person name="Ye C.Y."/>
            <person name="Mauro-Herrera M."/>
            <person name="Wang L."/>
            <person name="Li P."/>
            <person name="Sharma M."/>
            <person name="Sharma R."/>
            <person name="Ronald P.C."/>
            <person name="Panaud O."/>
            <person name="Kellogg E.A."/>
            <person name="Brutnell T.P."/>
            <person name="Doust A.N."/>
            <person name="Tuskan G.A."/>
            <person name="Rokhsar D."/>
            <person name="Devos K.M."/>
        </authorList>
    </citation>
    <scope>NUCLEOTIDE SEQUENCE [LARGE SCALE GENOMIC DNA]</scope>
    <source>
        <strain evidence="10">cv. Yugu1</strain>
    </source>
</reference>
<evidence type="ECO:0000256" key="7">
    <source>
        <dbReference type="SAM" id="MobiDB-lite"/>
    </source>
</evidence>
<dbReference type="Proteomes" id="UP000004995">
    <property type="component" value="Unassembled WGS sequence"/>
</dbReference>
<evidence type="ECO:0000256" key="5">
    <source>
        <dbReference type="ARBA" id="ARBA00023180"/>
    </source>
</evidence>
<evidence type="ECO:0000313" key="9">
    <source>
        <dbReference type="EnsemblPlants" id="KQL30247"/>
    </source>
</evidence>
<keyword evidence="3" id="KW-0319">Glycerol metabolism</keyword>
<dbReference type="EnsemblPlants" id="KQL30247">
    <property type="protein sequence ID" value="KQL30247"/>
    <property type="gene ID" value="SETIT_016242mg"/>
</dbReference>
<feature type="domain" description="GP-PDE" evidence="8">
    <location>
        <begin position="231"/>
        <end position="529"/>
    </location>
</feature>
<dbReference type="CDD" id="cd08604">
    <property type="entry name" value="GDPD_SHV3_repeat_2"/>
    <property type="match status" value="1"/>
</dbReference>
<dbReference type="InterPro" id="IPR030395">
    <property type="entry name" value="GP_PDE_dom"/>
</dbReference>
<evidence type="ECO:0000256" key="6">
    <source>
        <dbReference type="ARBA" id="ARBA00047512"/>
    </source>
</evidence>
<dbReference type="Pfam" id="PF03009">
    <property type="entry name" value="GDPD"/>
    <property type="match status" value="1"/>
</dbReference>
<proteinExistence type="predicted"/>
<accession>K3YPQ0</accession>
<protein>
    <recommendedName>
        <fullName evidence="1">glycerophosphodiester phosphodiesterase</fullName>
        <ecNumber evidence="1">3.1.4.46</ecNumber>
    </recommendedName>
</protein>
<dbReference type="FunFam" id="3.20.20.190:FF:000011">
    <property type="entry name" value="Glycerophosphodiester phosphodiesterase GDPDL3"/>
    <property type="match status" value="1"/>
</dbReference>
<dbReference type="EC" id="3.1.4.46" evidence="1"/>
<dbReference type="SMR" id="K3YPQ0"/>
<organism evidence="9 10">
    <name type="scientific">Setaria italica</name>
    <name type="common">Foxtail millet</name>
    <name type="synonym">Panicum italicum</name>
    <dbReference type="NCBI Taxonomy" id="4555"/>
    <lineage>
        <taxon>Eukaryota</taxon>
        <taxon>Viridiplantae</taxon>
        <taxon>Streptophyta</taxon>
        <taxon>Embryophyta</taxon>
        <taxon>Tracheophyta</taxon>
        <taxon>Spermatophyta</taxon>
        <taxon>Magnoliopsida</taxon>
        <taxon>Liliopsida</taxon>
        <taxon>Poales</taxon>
        <taxon>Poaceae</taxon>
        <taxon>PACMAD clade</taxon>
        <taxon>Panicoideae</taxon>
        <taxon>Panicodae</taxon>
        <taxon>Paniceae</taxon>
        <taxon>Cenchrinae</taxon>
        <taxon>Setaria</taxon>
    </lineage>
</organism>
<evidence type="ECO:0000259" key="8">
    <source>
        <dbReference type="PROSITE" id="PS51704"/>
    </source>
</evidence>
<dbReference type="EMBL" id="AGNK02000410">
    <property type="status" value="NOT_ANNOTATED_CDS"/>
    <property type="molecule type" value="Genomic_DNA"/>
</dbReference>
<evidence type="ECO:0000256" key="2">
    <source>
        <dbReference type="ARBA" id="ARBA00022729"/>
    </source>
</evidence>
<dbReference type="Gramene" id="KQL30247">
    <property type="protein sequence ID" value="KQL30247"/>
    <property type="gene ID" value="SETIT_016242mg"/>
</dbReference>
<evidence type="ECO:0000256" key="4">
    <source>
        <dbReference type="ARBA" id="ARBA00022801"/>
    </source>
</evidence>
<dbReference type="GO" id="GO:0006629">
    <property type="term" value="P:lipid metabolic process"/>
    <property type="evidence" value="ECO:0007669"/>
    <property type="project" value="InterPro"/>
</dbReference>
<dbReference type="PANTHER" id="PTHR43620:SF40">
    <property type="entry name" value="GLYCEROPHOSPHODIESTER PHOSPHODIESTERASE"/>
    <property type="match status" value="1"/>
</dbReference>
<name>K3YPQ0_SETIT</name>
<dbReference type="OMA" id="YKLNSCM"/>
<feature type="domain" description="GP-PDE" evidence="8">
    <location>
        <begin position="545"/>
        <end position="847"/>
    </location>
</feature>
<comment type="catalytic activity">
    <reaction evidence="6">
        <text>a sn-glycero-3-phosphodiester + H2O = an alcohol + sn-glycerol 3-phosphate + H(+)</text>
        <dbReference type="Rhea" id="RHEA:12969"/>
        <dbReference type="ChEBI" id="CHEBI:15377"/>
        <dbReference type="ChEBI" id="CHEBI:15378"/>
        <dbReference type="ChEBI" id="CHEBI:30879"/>
        <dbReference type="ChEBI" id="CHEBI:57597"/>
        <dbReference type="ChEBI" id="CHEBI:83408"/>
        <dbReference type="EC" id="3.1.4.46"/>
    </reaction>
</comment>
<dbReference type="eggNOG" id="KOG2258">
    <property type="taxonomic scope" value="Eukaryota"/>
</dbReference>
<evidence type="ECO:0000313" key="10">
    <source>
        <dbReference type="Proteomes" id="UP000004995"/>
    </source>
</evidence>
<keyword evidence="10" id="KW-1185">Reference proteome</keyword>
<feature type="compositionally biased region" description="Polar residues" evidence="7">
    <location>
        <begin position="900"/>
        <end position="910"/>
    </location>
</feature>
<dbReference type="PANTHER" id="PTHR43620">
    <property type="entry name" value="GLYCEROPHOSPHORYL DIESTER PHOSPHODIESTERASE"/>
    <property type="match status" value="1"/>
</dbReference>
<dbReference type="Gene3D" id="3.20.20.190">
    <property type="entry name" value="Phosphatidylinositol (PI) phosphodiesterase"/>
    <property type="match status" value="2"/>
</dbReference>
<feature type="region of interest" description="Disordered" evidence="7">
    <location>
        <begin position="1"/>
        <end position="20"/>
    </location>
</feature>
<dbReference type="FunCoup" id="K3YPQ0">
    <property type="interactions" value="1015"/>
</dbReference>
<dbReference type="FunFam" id="3.20.20.190:FF:000013">
    <property type="entry name" value="Glycerophosphodiester phosphodiesterase GDPDL3"/>
    <property type="match status" value="1"/>
</dbReference>
<sequence length="935" mass="100990">MADRVAGRRRKQNQSRAHDARLLHETTCAVSHWADARGPGDRGAGRLAPPPAPRALFRSARTPRPHAHRPQATAQKKKRVPWNFRNFCYILLPKAEQHSNNTQANIVYKSVVLSSIIASPPVSISLSLSLVLKIERGRRTRIALPPSPVRLPCSSASLPGPGVLGDTASGAAATAAADAAAGGLVGGGSAMGRGSRACSVLGSALLLLLVSLGSAAAQKGSTWKTLSGKAPVIIAKGGFSGLFPDSSDLAYQFVPIASSPDTALLCDVRLTKDGAGICLPNIKMDNCTFISDVFPQGKSTYNVNGVSTTGWFSVDFTSTDLQNVTLRQSIFSRPSYFDGSMQIVPVEAVLSVFKAPAVWLNVQHDSFYSQFKLSMRSYILSLSKQYIADYISSPEVNFLTSISGRVSKRTKLVFRFLDERSIEPSTNQTYGSMLKNLTFVKTFASGILVPKNYIWPVTPDNYLLSYTSVAADAHKAGLEIYAADFANDFTISYNYSYDPLAEYLYFIDNDAFSVDGVLTDFPITPSEAVGCFSNLNNSKTDHAKPLVISHNGASGDYPDCTDQAYQKAVDDGADVIDCPVQVTKDGIPICMSSIDLIDVTNVAKSEFASQTTTINDLKAGPGVFTFNLTWDDISKNLKPMISSPMNKYLLFRNPRNKNAGNFMRLSDFLAFAKDKDLSGIMITVENAAFMAEKLGFGVVDAVIKALDDSGYNKQTAQKVMIQSTNSSVLVKFKQETKYDLVYMIEESVRDAAPSSLADIKKFASAVSVNTQSVFPTTNQFLINQTNKLVPTLQSAGLSVYAYVLMNEFTSQPYDFFSDATAQINAYVQSAKVDGIITDFPGTAHRYKLNSCMGKNAPDFMRPAQPGGLISVMDQRAQPPAAAPMPLLTDSDVAEPPLPPVSNTTTASSPSHAALRMKTDVSILVTLLVLCASLLI</sequence>
<evidence type="ECO:0000256" key="3">
    <source>
        <dbReference type="ARBA" id="ARBA00022798"/>
    </source>
</evidence>
<dbReference type="GO" id="GO:0008889">
    <property type="term" value="F:glycerophosphodiester phosphodiesterase activity"/>
    <property type="evidence" value="ECO:0000318"/>
    <property type="project" value="GO_Central"/>
</dbReference>
<dbReference type="GO" id="GO:0006071">
    <property type="term" value="P:glycerol metabolic process"/>
    <property type="evidence" value="ECO:0007669"/>
    <property type="project" value="UniProtKB-KW"/>
</dbReference>
<evidence type="ECO:0000256" key="1">
    <source>
        <dbReference type="ARBA" id="ARBA00012247"/>
    </source>
</evidence>
<dbReference type="HOGENOM" id="CLU_010414_0_1_1"/>
<dbReference type="SUPFAM" id="SSF51695">
    <property type="entry name" value="PLC-like phosphodiesterases"/>
    <property type="match status" value="2"/>
</dbReference>
<feature type="region of interest" description="Disordered" evidence="7">
    <location>
        <begin position="880"/>
        <end position="910"/>
    </location>
</feature>
<dbReference type="InParanoid" id="K3YPQ0"/>
<dbReference type="InterPro" id="IPR017946">
    <property type="entry name" value="PLC-like_Pdiesterase_TIM-brl"/>
</dbReference>
<keyword evidence="5" id="KW-0325">Glycoprotein</keyword>